<dbReference type="PROSITE" id="PS00061">
    <property type="entry name" value="ADH_SHORT"/>
    <property type="match status" value="1"/>
</dbReference>
<reference evidence="5" key="1">
    <citation type="submission" date="2019-03" db="EMBL/GenBank/DDBJ databases">
        <title>Afifella sp. nov., isolated from activated sludge.</title>
        <authorList>
            <person name="Li Q."/>
            <person name="Liu Y."/>
        </authorList>
    </citation>
    <scope>NUCLEOTIDE SEQUENCE</scope>
    <source>
        <strain evidence="5">L72</strain>
    </source>
</reference>
<gene>
    <name evidence="5" type="ORF">E4O86_11975</name>
</gene>
<dbReference type="InterPro" id="IPR020904">
    <property type="entry name" value="Sc_DH/Rdtase_CS"/>
</dbReference>
<dbReference type="Gene3D" id="3.40.50.720">
    <property type="entry name" value="NAD(P)-binding Rossmann-like Domain"/>
    <property type="match status" value="1"/>
</dbReference>
<sequence>MAEGVLKDRVAVVTGASRGIGYFAAKALAEAGAHVVAVARTVGGLEELDDEIQAAGGSSTLVPLDLRDYDGIDRLGAAIFERWGRLDVLVGNAGVLGQLSPLGHIPPKVWDEAMAINVTANWRLIRSFDPLLRQSDAGRAIFLTSGAARNCRAFWGTYSVTKAALEALARTYAAESRKTRIRVTLVNPGPMRTAMRGKAMPGEDPATLPHPSAIAPAIVRFAAPGHDVPLGRFDFPSGSLVSLLEAG</sequence>
<dbReference type="PRINTS" id="PR00080">
    <property type="entry name" value="SDRFAMILY"/>
</dbReference>
<keyword evidence="2" id="KW-0560">Oxidoreductase</keyword>
<keyword evidence="6" id="KW-1185">Reference proteome</keyword>
<organism evidence="5 6">
    <name type="scientific">Propylenella binzhouense</name>
    <dbReference type="NCBI Taxonomy" id="2555902"/>
    <lineage>
        <taxon>Bacteria</taxon>
        <taxon>Pseudomonadati</taxon>
        <taxon>Pseudomonadota</taxon>
        <taxon>Alphaproteobacteria</taxon>
        <taxon>Hyphomicrobiales</taxon>
        <taxon>Propylenellaceae</taxon>
        <taxon>Propylenella</taxon>
    </lineage>
</organism>
<dbReference type="InterPro" id="IPR002347">
    <property type="entry name" value="SDR_fam"/>
</dbReference>
<evidence type="ECO:0000256" key="1">
    <source>
        <dbReference type="ARBA" id="ARBA00006484"/>
    </source>
</evidence>
<dbReference type="PRINTS" id="PR00081">
    <property type="entry name" value="GDHRDH"/>
</dbReference>
<dbReference type="InterPro" id="IPR036291">
    <property type="entry name" value="NAD(P)-bd_dom_sf"/>
</dbReference>
<dbReference type="PANTHER" id="PTHR44196">
    <property type="entry name" value="DEHYDROGENASE/REDUCTASE SDR FAMILY MEMBER 7B"/>
    <property type="match status" value="1"/>
</dbReference>
<dbReference type="SUPFAM" id="SSF51735">
    <property type="entry name" value="NAD(P)-binding Rossmann-fold domains"/>
    <property type="match status" value="1"/>
</dbReference>
<feature type="domain" description="Ketoreductase" evidence="4">
    <location>
        <begin position="9"/>
        <end position="194"/>
    </location>
</feature>
<comment type="caution">
    <text evidence="5">The sequence shown here is derived from an EMBL/GenBank/DDBJ whole genome shotgun (WGS) entry which is preliminary data.</text>
</comment>
<dbReference type="Proteomes" id="UP000773614">
    <property type="component" value="Unassembled WGS sequence"/>
</dbReference>
<protein>
    <submittedName>
        <fullName evidence="5">SDR family NAD(P)-dependent oxidoreductase</fullName>
    </submittedName>
</protein>
<dbReference type="CDD" id="cd05233">
    <property type="entry name" value="SDR_c"/>
    <property type="match status" value="1"/>
</dbReference>
<comment type="similarity">
    <text evidence="1 3">Belongs to the short-chain dehydrogenases/reductases (SDR) family.</text>
</comment>
<dbReference type="SMART" id="SM00822">
    <property type="entry name" value="PKS_KR"/>
    <property type="match status" value="1"/>
</dbReference>
<evidence type="ECO:0000256" key="3">
    <source>
        <dbReference type="RuleBase" id="RU000363"/>
    </source>
</evidence>
<proteinExistence type="inferred from homology"/>
<dbReference type="RefSeq" id="WP_161140775.1">
    <property type="nucleotide sequence ID" value="NZ_SPKJ01000037.1"/>
</dbReference>
<dbReference type="GO" id="GO:0016020">
    <property type="term" value="C:membrane"/>
    <property type="evidence" value="ECO:0007669"/>
    <property type="project" value="TreeGrafter"/>
</dbReference>
<evidence type="ECO:0000313" key="5">
    <source>
        <dbReference type="EMBL" id="MYZ48426.1"/>
    </source>
</evidence>
<dbReference type="Pfam" id="PF00106">
    <property type="entry name" value="adh_short"/>
    <property type="match status" value="1"/>
</dbReference>
<evidence type="ECO:0000313" key="6">
    <source>
        <dbReference type="Proteomes" id="UP000773614"/>
    </source>
</evidence>
<accession>A0A964WTW5</accession>
<dbReference type="AlphaFoldDB" id="A0A964WTW5"/>
<dbReference type="EMBL" id="SPKJ01000037">
    <property type="protein sequence ID" value="MYZ48426.1"/>
    <property type="molecule type" value="Genomic_DNA"/>
</dbReference>
<dbReference type="GO" id="GO:0016491">
    <property type="term" value="F:oxidoreductase activity"/>
    <property type="evidence" value="ECO:0007669"/>
    <property type="project" value="UniProtKB-KW"/>
</dbReference>
<name>A0A964WTW5_9HYPH</name>
<dbReference type="InterPro" id="IPR057326">
    <property type="entry name" value="KR_dom"/>
</dbReference>
<evidence type="ECO:0000259" key="4">
    <source>
        <dbReference type="SMART" id="SM00822"/>
    </source>
</evidence>
<dbReference type="PANTHER" id="PTHR44196:SF4">
    <property type="entry name" value="SHORT CHAIN DEHYDROGENASE"/>
    <property type="match status" value="1"/>
</dbReference>
<dbReference type="OrthoDB" id="9790785at2"/>
<evidence type="ECO:0000256" key="2">
    <source>
        <dbReference type="ARBA" id="ARBA00023002"/>
    </source>
</evidence>